<sequence>MVNFIAELSTLRRTKRPASLEFLGASSDDSKDITVQRASLATAVDDEPNKRYLTLLPSEQNPTDINGYQVPLSCGPPETRMVVARNLQRPKSVPSLDVLSTKNYHPIAQYQTPNSVHNHTYQKFRPPPHYAHPNVYIPTASWC</sequence>
<dbReference type="AlphaFoldDB" id="A0AAJ6QNT0"/>
<organism evidence="1 2">
    <name type="scientific">Galendromus occidentalis</name>
    <name type="common">western predatory mite</name>
    <dbReference type="NCBI Taxonomy" id="34638"/>
    <lineage>
        <taxon>Eukaryota</taxon>
        <taxon>Metazoa</taxon>
        <taxon>Ecdysozoa</taxon>
        <taxon>Arthropoda</taxon>
        <taxon>Chelicerata</taxon>
        <taxon>Arachnida</taxon>
        <taxon>Acari</taxon>
        <taxon>Parasitiformes</taxon>
        <taxon>Mesostigmata</taxon>
        <taxon>Gamasina</taxon>
        <taxon>Phytoseioidea</taxon>
        <taxon>Phytoseiidae</taxon>
        <taxon>Typhlodrominae</taxon>
        <taxon>Galendromus</taxon>
    </lineage>
</organism>
<reference evidence="2" key="1">
    <citation type="submission" date="2025-08" db="UniProtKB">
        <authorList>
            <consortium name="RefSeq"/>
        </authorList>
    </citation>
    <scope>IDENTIFICATION</scope>
</reference>
<dbReference type="KEGG" id="goe:100898246"/>
<protein>
    <submittedName>
        <fullName evidence="2">Uncharacterized protein LOC100898246</fullName>
    </submittedName>
</protein>
<name>A0AAJ6QNT0_9ACAR</name>
<accession>A0AAJ6QNT0</accession>
<dbReference type="Proteomes" id="UP000694867">
    <property type="component" value="Unplaced"/>
</dbReference>
<proteinExistence type="predicted"/>
<evidence type="ECO:0000313" key="2">
    <source>
        <dbReference type="RefSeq" id="XP_003739020.1"/>
    </source>
</evidence>
<dbReference type="GeneID" id="100898246"/>
<evidence type="ECO:0000313" key="1">
    <source>
        <dbReference type="Proteomes" id="UP000694867"/>
    </source>
</evidence>
<gene>
    <name evidence="2" type="primary">LOC100898246</name>
</gene>
<dbReference type="RefSeq" id="XP_003739020.1">
    <property type="nucleotide sequence ID" value="XM_003738972.2"/>
</dbReference>
<keyword evidence="1" id="KW-1185">Reference proteome</keyword>